<reference evidence="1 2" key="1">
    <citation type="journal article" date="2011" name="Proc. Natl. Acad. Sci. U.S.A.">
        <title>Genome and transcriptome analyses of the mountain pine beetle-fungal symbiont Grosmannia clavigera, a lodgepole pine pathogen.</title>
        <authorList>
            <person name="DiGuistini S."/>
            <person name="Wang Y."/>
            <person name="Liao N.Y."/>
            <person name="Taylor G."/>
            <person name="Tanguay P."/>
            <person name="Feau N."/>
            <person name="Henrissat B."/>
            <person name="Chan S.K."/>
            <person name="Hesse-Orce U."/>
            <person name="Alamouti S.M."/>
            <person name="Tsui C.K.M."/>
            <person name="Docking R.T."/>
            <person name="Levasseur A."/>
            <person name="Haridas S."/>
            <person name="Robertson G."/>
            <person name="Birol I."/>
            <person name="Holt R.A."/>
            <person name="Marra M.A."/>
            <person name="Hamelin R.C."/>
            <person name="Hirst M."/>
            <person name="Jones S.J.M."/>
            <person name="Bohlmann J."/>
            <person name="Breuil C."/>
        </authorList>
    </citation>
    <scope>NUCLEOTIDE SEQUENCE [LARGE SCALE GENOMIC DNA]</scope>
    <source>
        <strain evidence="2">kw1407 / UAMH 11150</strain>
    </source>
</reference>
<dbReference type="AlphaFoldDB" id="F0X7R9"/>
<protein>
    <submittedName>
        <fullName evidence="1">Uncharacterized protein</fullName>
    </submittedName>
</protein>
<dbReference type="GeneID" id="25980063"/>
<dbReference type="HOGENOM" id="CLU_2146129_0_0_1"/>
<organism evidence="2">
    <name type="scientific">Grosmannia clavigera (strain kw1407 / UAMH 11150)</name>
    <name type="common">Blue stain fungus</name>
    <name type="synonym">Graphiocladiella clavigera</name>
    <dbReference type="NCBI Taxonomy" id="655863"/>
    <lineage>
        <taxon>Eukaryota</taxon>
        <taxon>Fungi</taxon>
        <taxon>Dikarya</taxon>
        <taxon>Ascomycota</taxon>
        <taxon>Pezizomycotina</taxon>
        <taxon>Sordariomycetes</taxon>
        <taxon>Sordariomycetidae</taxon>
        <taxon>Ophiostomatales</taxon>
        <taxon>Ophiostomataceae</taxon>
        <taxon>Leptographium</taxon>
    </lineage>
</organism>
<dbReference type="OrthoDB" id="3882058at2759"/>
<gene>
    <name evidence="1" type="ORF">CMQ_6610</name>
</gene>
<dbReference type="RefSeq" id="XP_014175771.1">
    <property type="nucleotide sequence ID" value="XM_014320296.1"/>
</dbReference>
<evidence type="ECO:0000313" key="2">
    <source>
        <dbReference type="Proteomes" id="UP000007796"/>
    </source>
</evidence>
<proteinExistence type="predicted"/>
<dbReference type="STRING" id="655863.F0X7R9"/>
<keyword evidence="2" id="KW-1185">Reference proteome</keyword>
<dbReference type="InParanoid" id="F0X7R9"/>
<accession>F0X7R9</accession>
<sequence length="112" mass="12370">MRVGEHYGTTSNTYLLTEEKWAETERAWRAVHESLVAECAGLGSDVSVLPLPDNVSSVVPRILDAEGKFPNLGDEDIVGPMERAAAVNCFSEDRHGSRQFWRNLAGKVGLRK</sequence>
<evidence type="ECO:0000313" key="1">
    <source>
        <dbReference type="EMBL" id="EFX06289.1"/>
    </source>
</evidence>
<dbReference type="EMBL" id="GL629729">
    <property type="protein sequence ID" value="EFX06289.1"/>
    <property type="molecule type" value="Genomic_DNA"/>
</dbReference>
<name>F0X7R9_GROCL</name>
<dbReference type="Proteomes" id="UP000007796">
    <property type="component" value="Unassembled WGS sequence"/>
</dbReference>